<dbReference type="AlphaFoldDB" id="A0A1B0CAH0"/>
<proteinExistence type="predicted"/>
<sequence length="466" mass="51143">MDIFFEAVSLYRKRKYDECIEVCNTMLKNNGDQRLQRVWELKMRALTQRVYVDDIEADDGIDENDDLDTSRLATAPRPGTTMRTSSGLTTPGAAKAGNRPTTSAGRPLTGMARPGTMGQTRPGSSMVSRTAPRTGSRSGTARNIRLGSASIFTLHDPAGPLVDVARLNPAVFAAKKTVAHILFSYLYYHEGDVRKALELCDAATSARSNQGDWWWNMQKGRCLITLGNPRKAEQFLRAALSQCAHPDVVLLLARIYVKIDQPLAALEVCRSALDRLPGDVSLLTQQARILELVGNLPASVRMYRLVAQFDATSSEALACIAVHHFYGNQPEMALLHYRRILSMGVNSAELHCNLALCCLYGGQLDLVMPCFQRAFRLATSTEQRADIWYNCSFAALTSGDFNLARRCLRLCISCDGSHGAALNNLAVLAAKAGQRSKARSYLAAAKSALPDSPEIHHNLEHIDSAK</sequence>
<dbReference type="SUPFAM" id="SSF48452">
    <property type="entry name" value="TPR-like"/>
    <property type="match status" value="1"/>
</dbReference>
<dbReference type="Gene3D" id="1.25.40.10">
    <property type="entry name" value="Tetratricopeptide repeat domain"/>
    <property type="match status" value="1"/>
</dbReference>
<evidence type="ECO:0000313" key="4">
    <source>
        <dbReference type="Proteomes" id="UP000092461"/>
    </source>
</evidence>
<dbReference type="EMBL" id="GITU01009043">
    <property type="protein sequence ID" value="MBC1177746.1"/>
    <property type="molecule type" value="Transcribed_RNA"/>
</dbReference>
<reference evidence="2" key="2">
    <citation type="journal article" date="2020" name="BMC">
        <title>Leishmania infection induces a limited differential gene expression in the sand fly midgut.</title>
        <authorList>
            <person name="Coutinho-Abreu I.V."/>
            <person name="Serafim T.D."/>
            <person name="Meneses C."/>
            <person name="Kamhawi S."/>
            <person name="Oliveira F."/>
            <person name="Valenzuela J.G."/>
        </authorList>
    </citation>
    <scope>NUCLEOTIDE SEQUENCE</scope>
    <source>
        <strain evidence="2">Jacobina</strain>
        <tissue evidence="2">Midgut</tissue>
    </source>
</reference>
<dbReference type="Proteomes" id="UP000092461">
    <property type="component" value="Unassembled WGS sequence"/>
</dbReference>
<evidence type="ECO:0000313" key="3">
    <source>
        <dbReference type="EnsemblMetazoa" id="LLOJ000943-PA"/>
    </source>
</evidence>
<dbReference type="GO" id="GO:0034464">
    <property type="term" value="C:BBSome"/>
    <property type="evidence" value="ECO:0007669"/>
    <property type="project" value="InterPro"/>
</dbReference>
<dbReference type="SMART" id="SM00028">
    <property type="entry name" value="TPR"/>
    <property type="match status" value="7"/>
</dbReference>
<dbReference type="GO" id="GO:0036064">
    <property type="term" value="C:ciliary basal body"/>
    <property type="evidence" value="ECO:0007669"/>
    <property type="project" value="TreeGrafter"/>
</dbReference>
<dbReference type="EnsemblMetazoa" id="LLOJ000943-RA">
    <property type="protein sequence ID" value="LLOJ000943-PA"/>
    <property type="gene ID" value="LLOJ000943"/>
</dbReference>
<dbReference type="CDD" id="cd21341">
    <property type="entry name" value="TTC8_N"/>
    <property type="match status" value="1"/>
</dbReference>
<dbReference type="PANTHER" id="PTHR44177:SF1">
    <property type="entry name" value="TETRATRICOPEPTIDE REPEAT PROTEIN 8"/>
    <property type="match status" value="1"/>
</dbReference>
<name>A0A1B0CAH0_LUTLO</name>
<reference evidence="4" key="1">
    <citation type="submission" date="2012-05" db="EMBL/GenBank/DDBJ databases">
        <title>Whole Genome Assembly of Lutzomyia longipalpis.</title>
        <authorList>
            <person name="Richards S."/>
            <person name="Qu C."/>
            <person name="Dillon R."/>
            <person name="Worley K."/>
            <person name="Scherer S."/>
            <person name="Batterton M."/>
            <person name="Taylor A."/>
            <person name="Hawes A."/>
            <person name="Hernandez B."/>
            <person name="Kovar C."/>
            <person name="Mandapat C."/>
            <person name="Pham C."/>
            <person name="Qu C."/>
            <person name="Jing C."/>
            <person name="Bess C."/>
            <person name="Bandaranaike D."/>
            <person name="Ngo D."/>
            <person name="Ongeri F."/>
            <person name="Arias F."/>
            <person name="Lara F."/>
            <person name="Weissenberger G."/>
            <person name="Kamau G."/>
            <person name="Han H."/>
            <person name="Shen H."/>
            <person name="Dinh H."/>
            <person name="Khalil I."/>
            <person name="Jones J."/>
            <person name="Shafer J."/>
            <person name="Jayaseelan J."/>
            <person name="Quiroz J."/>
            <person name="Blankenburg K."/>
            <person name="Nguyen L."/>
            <person name="Jackson L."/>
            <person name="Francisco L."/>
            <person name="Tang L.-Y."/>
            <person name="Pu L.-L."/>
            <person name="Perales L."/>
            <person name="Lorensuhewa L."/>
            <person name="Munidasa M."/>
            <person name="Coyle M."/>
            <person name="Taylor M."/>
            <person name="Puazo M."/>
            <person name="Firestine M."/>
            <person name="Scheel M."/>
            <person name="Javaid M."/>
            <person name="Wang M."/>
            <person name="Li M."/>
            <person name="Tabassum N."/>
            <person name="Saada N."/>
            <person name="Osuji N."/>
            <person name="Aqrawi P."/>
            <person name="Fu Q."/>
            <person name="Thornton R."/>
            <person name="Raj R."/>
            <person name="Goodspeed R."/>
            <person name="Mata R."/>
            <person name="Najjar R."/>
            <person name="Gubbala S."/>
            <person name="Lee S."/>
            <person name="Denson S."/>
            <person name="Patil S."/>
            <person name="Macmil S."/>
            <person name="Qi S."/>
            <person name="Matskevitch T."/>
            <person name="Palculict T."/>
            <person name="Mathew T."/>
            <person name="Vee V."/>
            <person name="Velamala V."/>
            <person name="Korchina V."/>
            <person name="Cai W."/>
            <person name="Liu W."/>
            <person name="Dai W."/>
            <person name="Zou X."/>
            <person name="Zhu Y."/>
            <person name="Zhang Y."/>
            <person name="Wu Y.-Q."/>
            <person name="Xin Y."/>
            <person name="Nazarath L."/>
            <person name="Kovar C."/>
            <person name="Han Y."/>
            <person name="Muzny D."/>
            <person name="Gibbs R."/>
        </authorList>
    </citation>
    <scope>NUCLEOTIDE SEQUENCE [LARGE SCALE GENOMIC DNA]</scope>
    <source>
        <strain evidence="4">Jacobina</strain>
    </source>
</reference>
<feature type="region of interest" description="Disordered" evidence="1">
    <location>
        <begin position="60"/>
        <end position="142"/>
    </location>
</feature>
<protein>
    <submittedName>
        <fullName evidence="2">Putative tpr repeat-containing protein</fullName>
    </submittedName>
</protein>
<reference evidence="3" key="3">
    <citation type="submission" date="2020-05" db="UniProtKB">
        <authorList>
            <consortium name="EnsemblMetazoa"/>
        </authorList>
    </citation>
    <scope>IDENTIFICATION</scope>
    <source>
        <strain evidence="3">Jacobina</strain>
    </source>
</reference>
<dbReference type="VEuPathDB" id="VectorBase:LLONM1_001431"/>
<dbReference type="InterPro" id="IPR019734">
    <property type="entry name" value="TPR_rpt"/>
</dbReference>
<dbReference type="VEuPathDB" id="VectorBase:LLOJ000943"/>
<accession>A0A1B0CAH0</accession>
<dbReference type="Pfam" id="PF14559">
    <property type="entry name" value="TPR_19"/>
    <property type="match status" value="1"/>
</dbReference>
<dbReference type="InterPro" id="IPR028796">
    <property type="entry name" value="BBS8"/>
</dbReference>
<dbReference type="GO" id="GO:0097730">
    <property type="term" value="C:non-motile cilium"/>
    <property type="evidence" value="ECO:0007669"/>
    <property type="project" value="TreeGrafter"/>
</dbReference>
<dbReference type="GO" id="GO:1905515">
    <property type="term" value="P:non-motile cilium assembly"/>
    <property type="evidence" value="ECO:0007669"/>
    <property type="project" value="InterPro"/>
</dbReference>
<keyword evidence="4" id="KW-1185">Reference proteome</keyword>
<evidence type="ECO:0000313" key="2">
    <source>
        <dbReference type="EMBL" id="MBC1177746.1"/>
    </source>
</evidence>
<evidence type="ECO:0000256" key="1">
    <source>
        <dbReference type="SAM" id="MobiDB-lite"/>
    </source>
</evidence>
<dbReference type="InterPro" id="IPR011990">
    <property type="entry name" value="TPR-like_helical_dom_sf"/>
</dbReference>
<feature type="compositionally biased region" description="Polar residues" evidence="1">
    <location>
        <begin position="117"/>
        <end position="141"/>
    </location>
</feature>
<organism evidence="3 4">
    <name type="scientific">Lutzomyia longipalpis</name>
    <name type="common">Sand fly</name>
    <dbReference type="NCBI Taxonomy" id="7200"/>
    <lineage>
        <taxon>Eukaryota</taxon>
        <taxon>Metazoa</taxon>
        <taxon>Ecdysozoa</taxon>
        <taxon>Arthropoda</taxon>
        <taxon>Hexapoda</taxon>
        <taxon>Insecta</taxon>
        <taxon>Pterygota</taxon>
        <taxon>Neoptera</taxon>
        <taxon>Endopterygota</taxon>
        <taxon>Diptera</taxon>
        <taxon>Nematocera</taxon>
        <taxon>Psychodoidea</taxon>
        <taxon>Psychodidae</taxon>
        <taxon>Lutzomyia</taxon>
        <taxon>Lutzomyia</taxon>
    </lineage>
</organism>
<dbReference type="EMBL" id="AJWK01003775">
    <property type="status" value="NOT_ANNOTATED_CDS"/>
    <property type="molecule type" value="Genomic_DNA"/>
</dbReference>
<dbReference type="PANTHER" id="PTHR44177">
    <property type="entry name" value="TETRATRICOPEPTIDE REPEAT PROTEIN 8"/>
    <property type="match status" value="1"/>
</dbReference>